<evidence type="ECO:0000313" key="2">
    <source>
        <dbReference type="Proteomes" id="UP001180087"/>
    </source>
</evidence>
<gene>
    <name evidence="1" type="ORF">QR721_05025</name>
</gene>
<keyword evidence="2" id="KW-1185">Reference proteome</keyword>
<evidence type="ECO:0000313" key="1">
    <source>
        <dbReference type="EMBL" id="WLV25571.1"/>
    </source>
</evidence>
<reference evidence="1" key="1">
    <citation type="submission" date="2023-06" db="EMBL/GenBank/DDBJ databases">
        <title>A Treasure from Seagulls: Isolation and Description of Aciduricobacillus qingdaonensis gen. nov., sp. nov., a Rare Obligately Uric Acid-utilizing Member in the Family Bacillaceae.</title>
        <authorList>
            <person name="Liu W."/>
            <person name="Wang B."/>
        </authorList>
    </citation>
    <scope>NUCLEOTIDE SEQUENCE</scope>
    <source>
        <strain evidence="1">44XB</strain>
    </source>
</reference>
<protein>
    <recommendedName>
        <fullName evidence="3">DUF4871 domain-containing protein</fullName>
    </recommendedName>
</protein>
<evidence type="ECO:0008006" key="3">
    <source>
        <dbReference type="Google" id="ProtNLM"/>
    </source>
</evidence>
<dbReference type="EMBL" id="CP129113">
    <property type="protein sequence ID" value="WLV25571.1"/>
    <property type="molecule type" value="Genomic_DNA"/>
</dbReference>
<name>A0ABY9KXT5_9BACI</name>
<organism evidence="1 2">
    <name type="scientific">Aciduricibacillus chroicocephali</name>
    <dbReference type="NCBI Taxonomy" id="3054939"/>
    <lineage>
        <taxon>Bacteria</taxon>
        <taxon>Bacillati</taxon>
        <taxon>Bacillota</taxon>
        <taxon>Bacilli</taxon>
        <taxon>Bacillales</taxon>
        <taxon>Bacillaceae</taxon>
        <taxon>Aciduricibacillus</taxon>
    </lineage>
</organism>
<sequence length="185" mass="20418">MLRKNGILSFLAIMLLIIFAGCKGTDDNLIEENEDFREEVKSKNTIKIPNDIPGFVKMSDFQDIDWSKKATYIDGGDLIGNKGKAAILGADASPINNTPKWMWLLWGVKDVDLTVIGYEKYSNTVSKVLTGGWTEPVAGENDGADAHLPSNVELPKAGNWAMLLYCDGKLFDTIILDVKKIVHTN</sequence>
<dbReference type="Gene3D" id="2.60.40.3830">
    <property type="match status" value="1"/>
</dbReference>
<dbReference type="PROSITE" id="PS51257">
    <property type="entry name" value="PROKAR_LIPOPROTEIN"/>
    <property type="match status" value="1"/>
</dbReference>
<proteinExistence type="predicted"/>
<dbReference type="Proteomes" id="UP001180087">
    <property type="component" value="Chromosome"/>
</dbReference>
<accession>A0ABY9KXT5</accession>
<dbReference type="RefSeq" id="WP_348029362.1">
    <property type="nucleotide sequence ID" value="NZ_CP129113.1"/>
</dbReference>